<proteinExistence type="predicted"/>
<feature type="chain" id="PRO_5012150263" description="GLPGLI family protein" evidence="1">
    <location>
        <begin position="19"/>
        <end position="89"/>
    </location>
</feature>
<keyword evidence="3" id="KW-1185">Reference proteome</keyword>
<gene>
    <name evidence="2" type="ORF">SAMN06265371_101479</name>
</gene>
<keyword evidence="1" id="KW-0732">Signal</keyword>
<dbReference type="AlphaFoldDB" id="A0A238VIP3"/>
<dbReference type="RefSeq" id="WP_089380120.1">
    <property type="nucleotide sequence ID" value="NZ_FZNT01000001.1"/>
</dbReference>
<sequence length="89" mass="10181">MKNMLIIMMLLVSFISYSQEKNKEAAVIVTSENKITIENESHNYIVAEAYKAANAEKIEDLDKYVFTVYNPLSLFSDETIIANTELLKK</sequence>
<feature type="signal peptide" evidence="1">
    <location>
        <begin position="1"/>
        <end position="18"/>
    </location>
</feature>
<reference evidence="2 3" key="1">
    <citation type="submission" date="2017-06" db="EMBL/GenBank/DDBJ databases">
        <authorList>
            <person name="Kim H.J."/>
            <person name="Triplett B.A."/>
        </authorList>
    </citation>
    <scope>NUCLEOTIDE SEQUENCE [LARGE SCALE GENOMIC DNA]</scope>
    <source>
        <strain evidence="2 3">DSM 29150</strain>
    </source>
</reference>
<accession>A0A238VIP3</accession>
<evidence type="ECO:0000256" key="1">
    <source>
        <dbReference type="SAM" id="SignalP"/>
    </source>
</evidence>
<dbReference type="Proteomes" id="UP000198384">
    <property type="component" value="Unassembled WGS sequence"/>
</dbReference>
<evidence type="ECO:0008006" key="4">
    <source>
        <dbReference type="Google" id="ProtNLM"/>
    </source>
</evidence>
<dbReference type="OrthoDB" id="9883725at2"/>
<protein>
    <recommendedName>
        <fullName evidence="4">GLPGLI family protein</fullName>
    </recommendedName>
</protein>
<name>A0A238VIP3_9FLAO</name>
<dbReference type="EMBL" id="FZNT01000001">
    <property type="protein sequence ID" value="SNR34048.1"/>
    <property type="molecule type" value="Genomic_DNA"/>
</dbReference>
<organism evidence="2 3">
    <name type="scientific">Lutibacter agarilyticus</name>
    <dbReference type="NCBI Taxonomy" id="1109740"/>
    <lineage>
        <taxon>Bacteria</taxon>
        <taxon>Pseudomonadati</taxon>
        <taxon>Bacteroidota</taxon>
        <taxon>Flavobacteriia</taxon>
        <taxon>Flavobacteriales</taxon>
        <taxon>Flavobacteriaceae</taxon>
        <taxon>Lutibacter</taxon>
    </lineage>
</organism>
<evidence type="ECO:0000313" key="2">
    <source>
        <dbReference type="EMBL" id="SNR34048.1"/>
    </source>
</evidence>
<evidence type="ECO:0000313" key="3">
    <source>
        <dbReference type="Proteomes" id="UP000198384"/>
    </source>
</evidence>